<keyword evidence="3" id="KW-1185">Reference proteome</keyword>
<name>A0ABX9GMU4_9BURK</name>
<comment type="caution">
    <text evidence="2">The sequence shown here is derived from an EMBL/GenBank/DDBJ whole genome shotgun (WGS) entry which is preliminary data.</text>
</comment>
<evidence type="ECO:0000313" key="2">
    <source>
        <dbReference type="EMBL" id="RBP24414.1"/>
    </source>
</evidence>
<dbReference type="Proteomes" id="UP000252124">
    <property type="component" value="Unassembled WGS sequence"/>
</dbReference>
<dbReference type="EMBL" id="QNRM01000001">
    <property type="protein sequence ID" value="RBP24414.1"/>
    <property type="molecule type" value="Genomic_DNA"/>
</dbReference>
<gene>
    <name evidence="2" type="ORF">DFP87_101924</name>
</gene>
<proteinExistence type="predicted"/>
<reference evidence="2 3" key="1">
    <citation type="submission" date="2018-06" db="EMBL/GenBank/DDBJ databases">
        <title>Genomic Encyclopedia of Type Strains, Phase III (KMG-III): the genomes of soil and plant-associated and newly described type strains.</title>
        <authorList>
            <person name="Whitman W."/>
        </authorList>
    </citation>
    <scope>NUCLEOTIDE SEQUENCE [LARGE SCALE GENOMIC DNA]</scope>
    <source>
        <strain evidence="2 3">CECT 7342</strain>
    </source>
</reference>
<dbReference type="Pfam" id="PF07287">
    <property type="entry name" value="AtuA"/>
    <property type="match status" value="1"/>
</dbReference>
<organism evidence="2 3">
    <name type="scientific">Achromobacter marplatensis</name>
    <dbReference type="NCBI Taxonomy" id="470868"/>
    <lineage>
        <taxon>Bacteria</taxon>
        <taxon>Pseudomonadati</taxon>
        <taxon>Pseudomonadota</taxon>
        <taxon>Betaproteobacteria</taxon>
        <taxon>Burkholderiales</taxon>
        <taxon>Alcaligenaceae</taxon>
        <taxon>Achromobacter</taxon>
    </lineage>
</organism>
<dbReference type="GeneID" id="99728653"/>
<dbReference type="InterPro" id="IPR010839">
    <property type="entry name" value="AtuA_N"/>
</dbReference>
<protein>
    <submittedName>
        <fullName evidence="2">Uncharacterized protein DUF1446</fullName>
    </submittedName>
</protein>
<dbReference type="PANTHER" id="PTHR47472:SF1">
    <property type="entry name" value="DUF1446-DOMAIN-CONTAINING PROTEIN"/>
    <property type="match status" value="1"/>
</dbReference>
<dbReference type="RefSeq" id="WP_088587322.1">
    <property type="nucleotide sequence ID" value="NZ_CADIJU010000001.1"/>
</dbReference>
<sequence>MPQSPLLIGCASGFSGDRSDGAAAVVRTLAAQGGGTLIFETLAERTLALAQLARNDDPSRGYEPLLDELVSPVLADCLRHGINIVSNFGAANPAAAARRIAAIAREQGLPVPKIAVVHGDALNTAAQRALLQERLGAALEGQEVVSATAYLGATEIAQALAAGAQIVVAGRVADPSLTLGPAMAHFGWDAADWPRLGRATMAGHMLECGLQVTGGYFCVPGLKEVPDVHAAGFPIAAIHADGEFIIGKAADTGGAVDARTVKEQLLYEVHDPARYLTPDVVADLSQARVVELGGDRVAVHGITGHTRPSELKVNVCYRGGWLAEAEISYAGVQAEARARLAADIVQKRLGAAFRLRADLIGAISILGDDAGEMRRARPDGHARDVRLRIAGEHADRAQAERILREVTALYTCGPAGGGGVRTALRPRLNMVSCTISREAVHSGWNFLEDIAP</sequence>
<evidence type="ECO:0000313" key="3">
    <source>
        <dbReference type="Proteomes" id="UP000252124"/>
    </source>
</evidence>
<evidence type="ECO:0000259" key="1">
    <source>
        <dbReference type="Pfam" id="PF07287"/>
    </source>
</evidence>
<dbReference type="PANTHER" id="PTHR47472">
    <property type="entry name" value="PROPIONYL-COA CARBOXYLASE"/>
    <property type="match status" value="1"/>
</dbReference>
<feature type="domain" description="Acyclic terpene utilisation N-terminal" evidence="1">
    <location>
        <begin position="7"/>
        <end position="442"/>
    </location>
</feature>
<accession>A0ABX9GMU4</accession>